<protein>
    <submittedName>
        <fullName evidence="2">Uncharacterized protein</fullName>
    </submittedName>
</protein>
<reference evidence="2 3" key="1">
    <citation type="journal article" date="2017" name="Gigascience">
        <title>Genome sequence of the small brown planthopper, Laodelphax striatellus.</title>
        <authorList>
            <person name="Zhu J."/>
            <person name="Jiang F."/>
            <person name="Wang X."/>
            <person name="Yang P."/>
            <person name="Bao Y."/>
            <person name="Zhao W."/>
            <person name="Wang W."/>
            <person name="Lu H."/>
            <person name="Wang Q."/>
            <person name="Cui N."/>
            <person name="Li J."/>
            <person name="Chen X."/>
            <person name="Luo L."/>
            <person name="Yu J."/>
            <person name="Kang L."/>
            <person name="Cui F."/>
        </authorList>
    </citation>
    <scope>NUCLEOTIDE SEQUENCE [LARGE SCALE GENOMIC DNA]</scope>
    <source>
        <strain evidence="2">Lst14</strain>
    </source>
</reference>
<dbReference type="AlphaFoldDB" id="A0A482WSZ0"/>
<organism evidence="2 3">
    <name type="scientific">Laodelphax striatellus</name>
    <name type="common">Small brown planthopper</name>
    <name type="synonym">Delphax striatella</name>
    <dbReference type="NCBI Taxonomy" id="195883"/>
    <lineage>
        <taxon>Eukaryota</taxon>
        <taxon>Metazoa</taxon>
        <taxon>Ecdysozoa</taxon>
        <taxon>Arthropoda</taxon>
        <taxon>Hexapoda</taxon>
        <taxon>Insecta</taxon>
        <taxon>Pterygota</taxon>
        <taxon>Neoptera</taxon>
        <taxon>Paraneoptera</taxon>
        <taxon>Hemiptera</taxon>
        <taxon>Auchenorrhyncha</taxon>
        <taxon>Fulgoroidea</taxon>
        <taxon>Delphacidae</taxon>
        <taxon>Criomorphinae</taxon>
        <taxon>Laodelphax</taxon>
    </lineage>
</organism>
<proteinExistence type="predicted"/>
<feature type="compositionally biased region" description="Basic and acidic residues" evidence="1">
    <location>
        <begin position="231"/>
        <end position="242"/>
    </location>
</feature>
<dbReference type="EMBL" id="QKKF02026138">
    <property type="protein sequence ID" value="RZF36613.1"/>
    <property type="molecule type" value="Genomic_DNA"/>
</dbReference>
<feature type="region of interest" description="Disordered" evidence="1">
    <location>
        <begin position="185"/>
        <end position="286"/>
    </location>
</feature>
<gene>
    <name evidence="2" type="ORF">LSTR_LSTR007316</name>
</gene>
<keyword evidence="3" id="KW-1185">Reference proteome</keyword>
<evidence type="ECO:0000313" key="2">
    <source>
        <dbReference type="EMBL" id="RZF36613.1"/>
    </source>
</evidence>
<sequence length="1112" mass="124306">MPDLIYSSYRVDCANLGRKLEDFDCGNEGKLLDYDCGNLGKQLDYDCGNLGKQLDYDCGNLGKQLDFDCGNLGKQLDYGWADQGRKLDFENIGGKIVHSSETPVTNNHNCANQDKKSFNIYENTKDKFCNVDDEDWKPMMNSTVNTCHEGGNFLLYGVRNDTEVHTKLNQSQERNVKLKRSETYIKDRPSLKIPSNNNDKWSNGNGKRSDTYVKDRPSLKIPSNDKCSNGKRSDTYVKDRPSLKIPSNNNDKCSNGNGKRSDTHVKDRPSLKIPSNNNSSSNDNSRELVSNVFDANTMMTSSCEGGNVGQGDVMLGSIYEFNTEANQSESDCMFDRNDFVDTDFIIDDSDDDYCGDVNVSDVASVADLKDFTGEDRNLNQVSSNNQVYSSVNQVYGSSNGGGCSNHVTSVEFVENSLYSMVKVDGENNNLHDGYDSLENFGGVNCEDGPYANIKADFSQNMEDNGEPYANITSDISQNMEDNGGPYANITSNMEDKEGPYANITANISQTIPLSKVKVKSLINELDTESDLLLSEEIYETIYYYNKNKSSGNECLEEEEDEVLIIEREVEEGEEEDDYRMGGGEERSSTYVELMMNSGLEETDNMSVAESLVCDDELEQESAAAVKPREMLALPIGHDVVVQGLEESRIAVDVARKVSDEGLDERELVRKVNAGCLDQRGLVDLARKIDAEGLGKGRLVDFVRKIDAEGLDQRGLVDLARKIDAEELGTSRLVDFARKIEAEGLDQKGFVELARQIERLGKGRLVDAARKIDAEDLDERGLVELARKIDADELGKGRLVDAARKIDAKDLDERGLVELARKIEGLGKGRLVDVARKIDAEDLDERGLVELARKIEGLWKGRLVDVARKIVDDEDLDERGRVDFDGLDEEQLASLARQFYVKGLDHVRLARKLDDEGLDHVRLVDLARKLDDEGLDHARLVDLARRFDVEAVDHARLADLARQIDVVGDDTQHNVAIPALFLIDRTETIEEVPFVRNVVTVEKICFREQKRRSSLETDEDLLGKSYSDSILNRTNERSSKGFRFMWWKKDGDKEKLNRSSKSVNEARPVKNVHNNSVASSKDSIYGSTDLAAFESDRGNSDCEMSCPKIFVSF</sequence>
<accession>A0A482WSZ0</accession>
<comment type="caution">
    <text evidence="2">The sequence shown here is derived from an EMBL/GenBank/DDBJ whole genome shotgun (WGS) entry which is preliminary data.</text>
</comment>
<dbReference type="Proteomes" id="UP000291343">
    <property type="component" value="Unassembled WGS sequence"/>
</dbReference>
<feature type="compositionally biased region" description="Polar residues" evidence="1">
    <location>
        <begin position="245"/>
        <end position="258"/>
    </location>
</feature>
<feature type="compositionally biased region" description="Polar residues" evidence="1">
    <location>
        <begin position="193"/>
        <end position="206"/>
    </location>
</feature>
<dbReference type="InParanoid" id="A0A482WSZ0"/>
<dbReference type="OrthoDB" id="10550564at2759"/>
<feature type="compositionally biased region" description="Basic and acidic residues" evidence="1">
    <location>
        <begin position="259"/>
        <end position="270"/>
    </location>
</feature>
<evidence type="ECO:0000256" key="1">
    <source>
        <dbReference type="SAM" id="MobiDB-lite"/>
    </source>
</evidence>
<evidence type="ECO:0000313" key="3">
    <source>
        <dbReference type="Proteomes" id="UP000291343"/>
    </source>
</evidence>
<feature type="compositionally biased region" description="Basic and acidic residues" evidence="1">
    <location>
        <begin position="207"/>
        <end position="218"/>
    </location>
</feature>
<name>A0A482WSZ0_LAOST</name>